<sequence>MSVVNPHLRGGRVENHLGKATLSSPDRDSSLDLPILSSRAQHDKRVSQLRHRGGSFKRTELSSSPVGWSDLGNHLRYPDAGTIKQLFSQITNQYVINKSCVSCEHLKEFYKVGKVTPLGTVTPVDGTRSINHLDVRWVNFEPVFKGKLQKMRSILVPWRQPVIESYRMRGQRLLAKIVPPTSADRCCKVISTTSPPVITLIFLDQSRYLFIQIAPYLSSGVDPVPNPLIHKITTTEASGSVIHTGEYARGLDVKIVLIWFGCGGKVRVRISAGCIEKTTHCPKPRFAPQAVTVNSLYHKPDALVRVLTDAGFISNCRGEPESCRSCSSPLYMTYPCFLDSLSLVLEPTNRRVLGSQML</sequence>
<reference evidence="2" key="1">
    <citation type="submission" date="2020-11" db="EMBL/GenBank/DDBJ databases">
        <authorList>
            <person name="Tran Van P."/>
        </authorList>
    </citation>
    <scope>NUCLEOTIDE SEQUENCE</scope>
</reference>
<organism evidence="2">
    <name type="scientific">Timema californicum</name>
    <name type="common">California timema</name>
    <name type="synonym">Walking stick</name>
    <dbReference type="NCBI Taxonomy" id="61474"/>
    <lineage>
        <taxon>Eukaryota</taxon>
        <taxon>Metazoa</taxon>
        <taxon>Ecdysozoa</taxon>
        <taxon>Arthropoda</taxon>
        <taxon>Hexapoda</taxon>
        <taxon>Insecta</taxon>
        <taxon>Pterygota</taxon>
        <taxon>Neoptera</taxon>
        <taxon>Polyneoptera</taxon>
        <taxon>Phasmatodea</taxon>
        <taxon>Timematodea</taxon>
        <taxon>Timematoidea</taxon>
        <taxon>Timematidae</taxon>
        <taxon>Timema</taxon>
    </lineage>
</organism>
<evidence type="ECO:0000313" key="2">
    <source>
        <dbReference type="EMBL" id="CAD7574935.1"/>
    </source>
</evidence>
<proteinExistence type="predicted"/>
<name>A0A7R9J8Z6_TIMCA</name>
<accession>A0A7R9J8Z6</accession>
<feature type="region of interest" description="Disordered" evidence="1">
    <location>
        <begin position="1"/>
        <end position="32"/>
    </location>
</feature>
<dbReference type="AlphaFoldDB" id="A0A7R9J8Z6"/>
<dbReference type="EMBL" id="OE182782">
    <property type="protein sequence ID" value="CAD7574935.1"/>
    <property type="molecule type" value="Genomic_DNA"/>
</dbReference>
<protein>
    <submittedName>
        <fullName evidence="2">(California timema) hypothetical protein</fullName>
    </submittedName>
</protein>
<evidence type="ECO:0000256" key="1">
    <source>
        <dbReference type="SAM" id="MobiDB-lite"/>
    </source>
</evidence>
<gene>
    <name evidence="2" type="ORF">TCMB3V08_LOCUS7538</name>
</gene>